<dbReference type="Gene3D" id="3.20.20.140">
    <property type="entry name" value="Metal-dependent hydrolases"/>
    <property type="match status" value="1"/>
</dbReference>
<comment type="similarity">
    <text evidence="2">Belongs to the eukaryotic/archaeal RNase P protein component 3 family.</text>
</comment>
<evidence type="ECO:0000313" key="6">
    <source>
        <dbReference type="EMBL" id="KAH6822080.1"/>
    </source>
</evidence>
<evidence type="ECO:0000256" key="4">
    <source>
        <dbReference type="ARBA" id="ARBA00022801"/>
    </source>
</evidence>
<accession>A0AAD4IV21</accession>
<evidence type="ECO:0000256" key="5">
    <source>
        <dbReference type="ARBA" id="ARBA00023242"/>
    </source>
</evidence>
<keyword evidence="3" id="KW-0819">tRNA processing</keyword>
<gene>
    <name evidence="6" type="ORF">C2S53_019883</name>
</gene>
<keyword evidence="7" id="KW-1185">Reference proteome</keyword>
<dbReference type="GO" id="GO:0016787">
    <property type="term" value="F:hydrolase activity"/>
    <property type="evidence" value="ECO:0007669"/>
    <property type="project" value="UniProtKB-KW"/>
</dbReference>
<dbReference type="GO" id="GO:0008033">
    <property type="term" value="P:tRNA processing"/>
    <property type="evidence" value="ECO:0007669"/>
    <property type="project" value="UniProtKB-KW"/>
</dbReference>
<evidence type="ECO:0000256" key="2">
    <source>
        <dbReference type="ARBA" id="ARBA00007331"/>
    </source>
</evidence>
<dbReference type="Pfam" id="PF01876">
    <property type="entry name" value="RNase_P_p30"/>
    <property type="match status" value="1"/>
</dbReference>
<keyword evidence="5" id="KW-0539">Nucleus</keyword>
<dbReference type="Proteomes" id="UP001190926">
    <property type="component" value="Unassembled WGS sequence"/>
</dbReference>
<dbReference type="GO" id="GO:0003723">
    <property type="term" value="F:RNA binding"/>
    <property type="evidence" value="ECO:0007669"/>
    <property type="project" value="TreeGrafter"/>
</dbReference>
<dbReference type="InterPro" id="IPR002738">
    <property type="entry name" value="RNase_P_p30"/>
</dbReference>
<protein>
    <submittedName>
        <fullName evidence="6">Polymerase/histidinol phosphatase-like protein</fullName>
    </submittedName>
</protein>
<dbReference type="EMBL" id="SDAM02001747">
    <property type="protein sequence ID" value="KAH6822080.1"/>
    <property type="molecule type" value="Genomic_DNA"/>
</dbReference>
<proteinExistence type="inferred from homology"/>
<dbReference type="GO" id="GO:0005655">
    <property type="term" value="C:nucleolar ribonuclease P complex"/>
    <property type="evidence" value="ECO:0007669"/>
    <property type="project" value="TreeGrafter"/>
</dbReference>
<dbReference type="AlphaFoldDB" id="A0AAD4IV21"/>
<evidence type="ECO:0000256" key="1">
    <source>
        <dbReference type="ARBA" id="ARBA00004123"/>
    </source>
</evidence>
<dbReference type="SUPFAM" id="SSF89550">
    <property type="entry name" value="PHP domain-like"/>
    <property type="match status" value="1"/>
</dbReference>
<reference evidence="6 7" key="1">
    <citation type="journal article" date="2021" name="Nat. Commun.">
        <title>Incipient diploidization of the medicinal plant Perilla within 10,000 years.</title>
        <authorList>
            <person name="Zhang Y."/>
            <person name="Shen Q."/>
            <person name="Leng L."/>
            <person name="Zhang D."/>
            <person name="Chen S."/>
            <person name="Shi Y."/>
            <person name="Ning Z."/>
            <person name="Chen S."/>
        </authorList>
    </citation>
    <scope>NUCLEOTIDE SEQUENCE [LARGE SCALE GENOMIC DNA]</scope>
    <source>
        <strain evidence="7">cv. PC099</strain>
    </source>
</reference>
<comment type="caution">
    <text evidence="6">The sequence shown here is derived from an EMBL/GenBank/DDBJ whole genome shotgun (WGS) entry which is preliminary data.</text>
</comment>
<dbReference type="PANTHER" id="PTHR13031">
    <property type="entry name" value="RIBONUCLEASE P SUBUNIT P30"/>
    <property type="match status" value="1"/>
</dbReference>
<evidence type="ECO:0000256" key="3">
    <source>
        <dbReference type="ARBA" id="ARBA00022694"/>
    </source>
</evidence>
<name>A0AAD4IV21_PERFH</name>
<dbReference type="FunFam" id="3.20.20.140:FF:000044">
    <property type="entry name" value="Polymerase/histidinol phosphatase-like protein"/>
    <property type="match status" value="1"/>
</dbReference>
<sequence>MGFFDLNIPHHESDRHVTDKPSLRGRRLKLALKAMELGYSGVAYNRTLKGVMSESDRCSTGLFPISKLTPISSSFFASVKFHRELLNVAVSAPFRQYTRLTVIVDSQSQASTLNAGNPILRSYDIVAVRPSNQKTFDQACQTLEVDMIAIDFSEKLRLPFMLKKSMVTAAIKRGVYFEITYSGLIADAQSRQQMINNCKLLVDWTRGKNLILCSAAPSATELRGPQDVANLLFLLGLPRERAKAAISSNCRCLLANALRKKHFYKEAVKVEEIPSGVHVNPAKSMFDDWLKWDPISSGEGDLLLDDMEKFSAISKTIKENKKTIDFTSNLNGLPAHGFQIKDLIYAKKAAVEPPGADKLALQVMETEGDASDEKLEEQGGFNTLHKEQCTLLKNSVSNLSKDHGGVGELPEGQISSSGATNIYLTSGCQESEFPSGYVPEEAKNALLPLQVHVGVSNDVAKIGYQMSDLEDSMLLSLLTSNVKPADSEKIIPTSNEKLKYSIDLEVNCSDDLEQNLVTSKIRLQDTPSPVDEGIRLHDGGQVHITKINTLTADNRVSLELSNPLSISSSSAFPLDSAVENRDMGVCAHEGTTMNKLFMRNGIENMQVQPLASSHTSYEDGYVENREYSKMTDSSGKLGDGLPLEGSSNVTTNFDSPIIDDVMGELKQIDSVPDYQGLAKSHAGMSRRKGKSPHQPFLFPFKRFLKPRHFKRKPRKLGIVKPSIPPPSPFLVTGVGKDSLFRTSKGALTTCYASSGLPNLQPWFSVEVVSSILEFSSTS</sequence>
<evidence type="ECO:0000313" key="7">
    <source>
        <dbReference type="Proteomes" id="UP001190926"/>
    </source>
</evidence>
<keyword evidence="4" id="KW-0378">Hydrolase</keyword>
<comment type="subcellular location">
    <subcellularLocation>
        <location evidence="1">Nucleus</location>
    </subcellularLocation>
</comment>
<dbReference type="PANTHER" id="PTHR13031:SF0">
    <property type="entry name" value="RIBONUCLEASE P PROTEIN SUBUNIT P30"/>
    <property type="match status" value="1"/>
</dbReference>
<organism evidence="6 7">
    <name type="scientific">Perilla frutescens var. hirtella</name>
    <name type="common">Perilla citriodora</name>
    <name type="synonym">Perilla setoyensis</name>
    <dbReference type="NCBI Taxonomy" id="608512"/>
    <lineage>
        <taxon>Eukaryota</taxon>
        <taxon>Viridiplantae</taxon>
        <taxon>Streptophyta</taxon>
        <taxon>Embryophyta</taxon>
        <taxon>Tracheophyta</taxon>
        <taxon>Spermatophyta</taxon>
        <taxon>Magnoliopsida</taxon>
        <taxon>eudicotyledons</taxon>
        <taxon>Gunneridae</taxon>
        <taxon>Pentapetalae</taxon>
        <taxon>asterids</taxon>
        <taxon>lamiids</taxon>
        <taxon>Lamiales</taxon>
        <taxon>Lamiaceae</taxon>
        <taxon>Nepetoideae</taxon>
        <taxon>Elsholtzieae</taxon>
        <taxon>Perilla</taxon>
    </lineage>
</organism>
<dbReference type="InterPro" id="IPR016195">
    <property type="entry name" value="Pol/histidinol_Pase-like"/>
</dbReference>